<comment type="subunit">
    <text evidence="3 15">Heterodimer of a large subunit and a small subunit.</text>
</comment>
<dbReference type="HAMAP" id="MF_00325">
    <property type="entry name" value="DNApol_II_A_arch"/>
    <property type="match status" value="1"/>
</dbReference>
<dbReference type="PANTHER" id="PTHR10416:SF0">
    <property type="entry name" value="DNA POLYMERASE DELTA SUBUNIT 2"/>
    <property type="match status" value="1"/>
</dbReference>
<evidence type="ECO:0000256" key="7">
    <source>
        <dbReference type="ARBA" id="ARBA00022722"/>
    </source>
</evidence>
<dbReference type="NCBIfam" id="NF003118">
    <property type="entry name" value="PRK04036.1-3"/>
    <property type="match status" value="1"/>
</dbReference>
<dbReference type="PANTHER" id="PTHR10416">
    <property type="entry name" value="DNA POLYMERASE DELTA SUBUNIT 2"/>
    <property type="match status" value="1"/>
</dbReference>
<dbReference type="EC" id="3.1.11.1" evidence="15"/>
<dbReference type="Proteomes" id="UP000577419">
    <property type="component" value="Unassembled WGS sequence"/>
</dbReference>
<evidence type="ECO:0000256" key="1">
    <source>
        <dbReference type="ARBA" id="ARBA00000563"/>
    </source>
</evidence>
<gene>
    <name evidence="15" type="primary">polB</name>
    <name evidence="17" type="ORF">HA237_03445</name>
</gene>
<comment type="similarity">
    <text evidence="2 15">Belongs to the DNA polymerase delta/II small subunit family.</text>
</comment>
<dbReference type="GO" id="GO:0003677">
    <property type="term" value="F:DNA binding"/>
    <property type="evidence" value="ECO:0007669"/>
    <property type="project" value="UniProtKB-UniRule"/>
</dbReference>
<keyword evidence="9 15" id="KW-0269">Exonuclease</keyword>
<feature type="domain" description="DNA polymerase alpha/delta/epsilon subunit B" evidence="16">
    <location>
        <begin position="244"/>
        <end position="448"/>
    </location>
</feature>
<protein>
    <recommendedName>
        <fullName evidence="15">DNA polymerase II small subunit</fullName>
        <shortName evidence="15">Pol II</shortName>
        <ecNumber evidence="15">2.7.7.7</ecNumber>
    </recommendedName>
    <alternativeName>
        <fullName evidence="15">Exodeoxyribonuclease small subunit</fullName>
        <ecNumber evidence="15">3.1.11.1</ecNumber>
    </alternativeName>
</protein>
<dbReference type="EC" id="2.7.7.7" evidence="15"/>
<keyword evidence="6 15" id="KW-0235">DNA replication</keyword>
<dbReference type="InterPro" id="IPR007185">
    <property type="entry name" value="DNA_pol_a/d/e_bsu"/>
</dbReference>
<dbReference type="InterPro" id="IPR011149">
    <property type="entry name" value="Pol2_small_arc"/>
</dbReference>
<keyword evidence="12 15" id="KW-0511">Multifunctional enzyme</keyword>
<evidence type="ECO:0000256" key="11">
    <source>
        <dbReference type="ARBA" id="ARBA00023125"/>
    </source>
</evidence>
<dbReference type="GO" id="GO:0006271">
    <property type="term" value="P:DNA strand elongation involved in DNA replication"/>
    <property type="evidence" value="ECO:0007669"/>
    <property type="project" value="TreeGrafter"/>
</dbReference>
<keyword evidence="11 15" id="KW-0238">DNA-binding</keyword>
<proteinExistence type="inferred from homology"/>
<evidence type="ECO:0000313" key="17">
    <source>
        <dbReference type="EMBL" id="HIH08399.1"/>
    </source>
</evidence>
<keyword evidence="4 15" id="KW-0808">Transferase</keyword>
<keyword evidence="8 15" id="KW-0378">Hydrolase</keyword>
<evidence type="ECO:0000259" key="16">
    <source>
        <dbReference type="Pfam" id="PF04042"/>
    </source>
</evidence>
<evidence type="ECO:0000256" key="6">
    <source>
        <dbReference type="ARBA" id="ARBA00022705"/>
    </source>
</evidence>
<dbReference type="GO" id="GO:0042575">
    <property type="term" value="C:DNA polymerase complex"/>
    <property type="evidence" value="ECO:0007669"/>
    <property type="project" value="TreeGrafter"/>
</dbReference>
<dbReference type="InterPro" id="IPR029052">
    <property type="entry name" value="Metallo-depent_PP-like"/>
</dbReference>
<evidence type="ECO:0000256" key="10">
    <source>
        <dbReference type="ARBA" id="ARBA00022932"/>
    </source>
</evidence>
<evidence type="ECO:0000256" key="5">
    <source>
        <dbReference type="ARBA" id="ARBA00022695"/>
    </source>
</evidence>
<comment type="function">
    <text evidence="13 15">Possesses two activities: a DNA synthesis (polymerase) and an exonucleolytic activity that degrades single-stranded DNA in the 3' to 5' direction. Has a template-primer preference which is characteristic of a replicative DNA polymerase.</text>
</comment>
<evidence type="ECO:0000256" key="2">
    <source>
        <dbReference type="ARBA" id="ARBA00006035"/>
    </source>
</evidence>
<comment type="caution">
    <text evidence="17">The sequence shown here is derived from an EMBL/GenBank/DDBJ whole genome shotgun (WGS) entry which is preliminary data.</text>
</comment>
<evidence type="ECO:0000256" key="12">
    <source>
        <dbReference type="ARBA" id="ARBA00023268"/>
    </source>
</evidence>
<dbReference type="AlphaFoldDB" id="A0A7J4IVL8"/>
<dbReference type="InterPro" id="IPR024826">
    <property type="entry name" value="DNA_pol_delta/II_ssu"/>
</dbReference>
<comment type="catalytic activity">
    <reaction evidence="14 15">
        <text>DNA(n) + a 2'-deoxyribonucleoside 5'-triphosphate = DNA(n+1) + diphosphate</text>
        <dbReference type="Rhea" id="RHEA:22508"/>
        <dbReference type="Rhea" id="RHEA-COMP:17339"/>
        <dbReference type="Rhea" id="RHEA-COMP:17340"/>
        <dbReference type="ChEBI" id="CHEBI:33019"/>
        <dbReference type="ChEBI" id="CHEBI:61560"/>
        <dbReference type="ChEBI" id="CHEBI:173112"/>
        <dbReference type="EC" id="2.7.7.7"/>
    </reaction>
</comment>
<dbReference type="PIRSF" id="PIRSF000803">
    <property type="entry name" value="Arc_Pol2_small"/>
    <property type="match status" value="1"/>
</dbReference>
<dbReference type="Pfam" id="PF04042">
    <property type="entry name" value="DNA_pol_E_B"/>
    <property type="match status" value="1"/>
</dbReference>
<keyword evidence="10 15" id="KW-0239">DNA-directed DNA polymerase</keyword>
<dbReference type="GO" id="GO:0008310">
    <property type="term" value="F:single-stranded DNA 3'-5' DNA exonuclease activity"/>
    <property type="evidence" value="ECO:0007669"/>
    <property type="project" value="UniProtKB-EC"/>
</dbReference>
<comment type="catalytic activity">
    <reaction evidence="1 15">
        <text>Exonucleolytic cleavage in the 3'- to 5'-direction to yield nucleoside 5'-phosphates.</text>
        <dbReference type="EC" id="3.1.11.1"/>
    </reaction>
</comment>
<evidence type="ECO:0000256" key="3">
    <source>
        <dbReference type="ARBA" id="ARBA00011315"/>
    </source>
</evidence>
<name>A0A7J4IVL8_9ARCH</name>
<accession>A0A7J4IVL8</accession>
<sequence length="508" mass="58838">MKENLVLENSKEREIINYVSEKNALIDSKAVEQLAAEESFREIIDELLQENSFLITSEKVNTKLLKKDTKIGRVKEVIIKSTRFKAAAKEQEPNYKILHEYDVTDQSSCEGNVKDFMMLFRDKFEFLSEILKKRPQFSPKQISKLSRVSKNSDTEFVGMVYRKWQTKNDHLAIELEDNEASCIVLILKDDFKLNKLAEHLLLDDVIGVKARKIGDELFIAKEIFWPDLPQRPIKRAERNLSIVGISDLHVGSKLFLEKEFSNFIEWINGNTDSEKEKERIGRIKYLLICGDNVDGVGVYPDQFDELAIKDVFEQYDNLAELMKKIPEYIEVFIIPGQHDATRRADPQPAIPKEFRKNLAGYGNIHFLGSPTWVTIEGLKCMLYHGASLHDLYTSVNFLKASEPQKAMAELLKRRDIMITYGLRQPYVPEKKDYMLVREEPDFYFGGDMHHNGYDQYRGCSIINCGTWQERTEFQIQLGHIPTPGIAVEVDLNTREIREKQFYGGRNSK</sequence>
<evidence type="ECO:0000256" key="4">
    <source>
        <dbReference type="ARBA" id="ARBA00022679"/>
    </source>
</evidence>
<organism evidence="17 18">
    <name type="scientific">Candidatus Iainarchaeum sp</name>
    <dbReference type="NCBI Taxonomy" id="3101447"/>
    <lineage>
        <taxon>Archaea</taxon>
        <taxon>Candidatus Iainarchaeota</taxon>
        <taxon>Candidatus Iainarchaeia</taxon>
        <taxon>Candidatus Iainarchaeales</taxon>
        <taxon>Candidatus Iainarchaeaceae</taxon>
        <taxon>Candidatus Iainarchaeum</taxon>
    </lineage>
</organism>
<evidence type="ECO:0000256" key="14">
    <source>
        <dbReference type="ARBA" id="ARBA00049244"/>
    </source>
</evidence>
<dbReference type="GO" id="GO:0006308">
    <property type="term" value="P:DNA catabolic process"/>
    <property type="evidence" value="ECO:0007669"/>
    <property type="project" value="UniProtKB-UniRule"/>
</dbReference>
<keyword evidence="7 15" id="KW-0540">Nuclease</keyword>
<dbReference type="SUPFAM" id="SSF56300">
    <property type="entry name" value="Metallo-dependent phosphatases"/>
    <property type="match status" value="1"/>
</dbReference>
<evidence type="ECO:0000256" key="13">
    <source>
        <dbReference type="ARBA" id="ARBA00024817"/>
    </source>
</evidence>
<dbReference type="GO" id="GO:0003887">
    <property type="term" value="F:DNA-directed DNA polymerase activity"/>
    <property type="evidence" value="ECO:0007669"/>
    <property type="project" value="UniProtKB-UniRule"/>
</dbReference>
<evidence type="ECO:0000256" key="9">
    <source>
        <dbReference type="ARBA" id="ARBA00022839"/>
    </source>
</evidence>
<evidence type="ECO:0000256" key="8">
    <source>
        <dbReference type="ARBA" id="ARBA00022801"/>
    </source>
</evidence>
<evidence type="ECO:0000313" key="18">
    <source>
        <dbReference type="Proteomes" id="UP000577419"/>
    </source>
</evidence>
<keyword evidence="5 15" id="KW-0548">Nucleotidyltransferase</keyword>
<reference evidence="18" key="1">
    <citation type="journal article" date="2020" name="bioRxiv">
        <title>A rank-normalized archaeal taxonomy based on genome phylogeny resolves widespread incomplete and uneven classifications.</title>
        <authorList>
            <person name="Rinke C."/>
            <person name="Chuvochina M."/>
            <person name="Mussig A.J."/>
            <person name="Chaumeil P.-A."/>
            <person name="Waite D.W."/>
            <person name="Whitman W.B."/>
            <person name="Parks D.H."/>
            <person name="Hugenholtz P."/>
        </authorList>
    </citation>
    <scope>NUCLEOTIDE SEQUENCE [LARGE SCALE GENOMIC DNA]</scope>
</reference>
<evidence type="ECO:0000256" key="15">
    <source>
        <dbReference type="HAMAP-Rule" id="MF_00325"/>
    </source>
</evidence>
<dbReference type="EMBL" id="DUFG01000017">
    <property type="protein sequence ID" value="HIH08399.1"/>
    <property type="molecule type" value="Genomic_DNA"/>
</dbReference>
<dbReference type="Gene3D" id="3.60.21.50">
    <property type="match status" value="1"/>
</dbReference>